<proteinExistence type="predicted"/>
<dbReference type="RefSeq" id="WP_036718222.1">
    <property type="nucleotide sequence ID" value="NZ_JRKS01000015.1"/>
</dbReference>
<dbReference type="OrthoDB" id="9806367at2"/>
<dbReference type="AlphaFoldDB" id="A0A099FCG5"/>
<gene>
    <name evidence="1" type="ORF">IC63_06720</name>
</gene>
<dbReference type="EMBL" id="JRKS01000015">
    <property type="protein sequence ID" value="KGJ07896.1"/>
    <property type="molecule type" value="Genomic_DNA"/>
</dbReference>
<sequence length="164" mass="17984">MTDASDPRPDARFADADPDQPLALRAADTDDLAVLAALAQDAVLTVGDIVWDRKSRHFALLLNRFRWEDADAARAERRPFERVRSLLVAADVTRVRHDGIDRDKATVLSLLDLAWQPGEDGTGTLLLRFAGDGTIAVEAEALGVDLRDVTRPYRAVSGDMPAHE</sequence>
<comment type="caution">
    <text evidence="1">The sequence shown here is derived from an EMBL/GenBank/DDBJ whole genome shotgun (WGS) entry which is preliminary data.</text>
</comment>
<dbReference type="Proteomes" id="UP000029917">
    <property type="component" value="Unassembled WGS sequence"/>
</dbReference>
<accession>A0A099FCG5</accession>
<dbReference type="STRING" id="690417.IC63_06720"/>
<evidence type="ECO:0000313" key="1">
    <source>
        <dbReference type="EMBL" id="KGJ07896.1"/>
    </source>
</evidence>
<keyword evidence="2" id="KW-1185">Reference proteome</keyword>
<name>A0A099FCG5_9RHOB</name>
<dbReference type="InterPro" id="IPR021335">
    <property type="entry name" value="DUF2948"/>
</dbReference>
<evidence type="ECO:0000313" key="2">
    <source>
        <dbReference type="Proteomes" id="UP000029917"/>
    </source>
</evidence>
<organism evidence="1 2">
    <name type="scientific">Paracoccus sphaerophysae</name>
    <dbReference type="NCBI Taxonomy" id="690417"/>
    <lineage>
        <taxon>Bacteria</taxon>
        <taxon>Pseudomonadati</taxon>
        <taxon>Pseudomonadota</taxon>
        <taxon>Alphaproteobacteria</taxon>
        <taxon>Rhodobacterales</taxon>
        <taxon>Paracoccaceae</taxon>
        <taxon>Paracoccus</taxon>
    </lineage>
</organism>
<evidence type="ECO:0008006" key="3">
    <source>
        <dbReference type="Google" id="ProtNLM"/>
    </source>
</evidence>
<dbReference type="Pfam" id="PF11164">
    <property type="entry name" value="DUF2948"/>
    <property type="match status" value="1"/>
</dbReference>
<reference evidence="1 2" key="1">
    <citation type="submission" date="2014-09" db="EMBL/GenBank/DDBJ databases">
        <authorList>
            <person name="McGinnis J.M."/>
            <person name="Wolfgang W.J."/>
        </authorList>
    </citation>
    <scope>NUCLEOTIDE SEQUENCE [LARGE SCALE GENOMIC DNA]</scope>
    <source>
        <strain evidence="1 2">HAMBI 3106</strain>
    </source>
</reference>
<reference evidence="1 2" key="2">
    <citation type="submission" date="2014-10" db="EMBL/GenBank/DDBJ databases">
        <title>Paracoccus sanguinis sp. nov., isolated from clinical specimens of New York State patients.</title>
        <authorList>
            <person name="Mingle L.A."/>
            <person name="Cole J.A."/>
            <person name="Lapierre P."/>
            <person name="Musser K.A."/>
        </authorList>
    </citation>
    <scope>NUCLEOTIDE SEQUENCE [LARGE SCALE GENOMIC DNA]</scope>
    <source>
        <strain evidence="1 2">HAMBI 3106</strain>
    </source>
</reference>
<protein>
    <recommendedName>
        <fullName evidence="3">DUF2948 family protein</fullName>
    </recommendedName>
</protein>